<dbReference type="CDD" id="cd17589">
    <property type="entry name" value="REC_TPR"/>
    <property type="match status" value="1"/>
</dbReference>
<dbReference type="Gene3D" id="1.25.40.10">
    <property type="entry name" value="Tetratricopeptide repeat domain"/>
    <property type="match status" value="3"/>
</dbReference>
<dbReference type="InterPro" id="IPR011990">
    <property type="entry name" value="TPR-like_helical_dom_sf"/>
</dbReference>
<dbReference type="SMART" id="SM00448">
    <property type="entry name" value="REC"/>
    <property type="match status" value="1"/>
</dbReference>
<protein>
    <submittedName>
        <fullName evidence="3">Tetratricopeptide repeat protein</fullName>
    </submittedName>
</protein>
<dbReference type="RefSeq" id="WP_369602178.1">
    <property type="nucleotide sequence ID" value="NZ_CP154858.1"/>
</dbReference>
<dbReference type="AlphaFoldDB" id="A0AB39UYA7"/>
<dbReference type="SMART" id="SM00028">
    <property type="entry name" value="TPR"/>
    <property type="match status" value="3"/>
</dbReference>
<feature type="domain" description="Response regulatory" evidence="2">
    <location>
        <begin position="16"/>
        <end position="135"/>
    </location>
</feature>
<dbReference type="PROSITE" id="PS50110">
    <property type="entry name" value="RESPONSE_REGULATORY"/>
    <property type="match status" value="1"/>
</dbReference>
<evidence type="ECO:0000256" key="1">
    <source>
        <dbReference type="PROSITE-ProRule" id="PRU00169"/>
    </source>
</evidence>
<dbReference type="InterPro" id="IPR019734">
    <property type="entry name" value="TPR_rpt"/>
</dbReference>
<keyword evidence="1" id="KW-0597">Phosphoprotein</keyword>
<dbReference type="Pfam" id="PF13432">
    <property type="entry name" value="TPR_16"/>
    <property type="match status" value="1"/>
</dbReference>
<sequence length="549" mass="61923">MTNPFSVLFKAYQRKRFLIIDDFDSFVFSLKQMLRRLGAEQLDSASNGEKALDMALQRHYDVVLCDYNLGDGKNGQQVLEELKHRGLLRHQDIFIMISAEAARDWVFAAIENAPDEYLTKPITQSILQNRLDRILTRKETLRPMYAAMDAGDFSKALIACDQALPAHPEYRPLLIKTKAYLYQQVGDLASARALYEAALKHRPVQWARFGLARVLVQAGELPRAIEILQLLVAEYPTMIQAWDLLAEALKASGDSMAAEEALRQAANLSPRSVQRQQKLAKLAETNDHPDTAIGASQLALRYAENSVHDTPSLYLGHAQILSGVCESHPDQLNRLGPEIRTTLQNCRQRFGPAAIDPFDEAIMEARLLIAEGKSDEAMEKVQGLKSRFSALPSGQQNTEQGLALGRCLLMLNAHKEAEAFLYRLVQDHPEEAGLPARVEELLDEPLSLQARMKARELNSQGIRCYDKALYEDAIRLFTEAAELAPRHVALNLNLLQTLLRLDPSRRKQYRATEAACLERLKGLSSRHRQYRRYRHLLGRLGPEIPQESS</sequence>
<evidence type="ECO:0000313" key="3">
    <source>
        <dbReference type="EMBL" id="XDT73184.1"/>
    </source>
</evidence>
<reference evidence="3" key="1">
    <citation type="submission" date="2024-05" db="EMBL/GenBank/DDBJ databases">
        <title>Genome sequencing of novel strain.</title>
        <authorList>
            <person name="Ganbat D."/>
            <person name="Ganbat S."/>
            <person name="Lee S.-J."/>
        </authorList>
    </citation>
    <scope>NUCLEOTIDE SEQUENCE</scope>
    <source>
        <strain evidence="3">SMD15-11</strain>
    </source>
</reference>
<dbReference type="KEGG" id="tcd:AAIA72_04205"/>
<dbReference type="InterPro" id="IPR052048">
    <property type="entry name" value="ST_Response_Regulator"/>
</dbReference>
<dbReference type="PANTHER" id="PTHR43228:SF1">
    <property type="entry name" value="TWO-COMPONENT RESPONSE REGULATOR ARR22"/>
    <property type="match status" value="1"/>
</dbReference>
<feature type="modified residue" description="4-aspartylphosphate" evidence="1">
    <location>
        <position position="66"/>
    </location>
</feature>
<accession>A0AB39UYA7</accession>
<dbReference type="SUPFAM" id="SSF52172">
    <property type="entry name" value="CheY-like"/>
    <property type="match status" value="1"/>
</dbReference>
<dbReference type="GO" id="GO:0000160">
    <property type="term" value="P:phosphorelay signal transduction system"/>
    <property type="evidence" value="ECO:0007669"/>
    <property type="project" value="InterPro"/>
</dbReference>
<dbReference type="InterPro" id="IPR001789">
    <property type="entry name" value="Sig_transdc_resp-reg_receiver"/>
</dbReference>
<proteinExistence type="predicted"/>
<name>A0AB39UYA7_9GAMM</name>
<dbReference type="PANTHER" id="PTHR43228">
    <property type="entry name" value="TWO-COMPONENT RESPONSE REGULATOR"/>
    <property type="match status" value="1"/>
</dbReference>
<dbReference type="InterPro" id="IPR011006">
    <property type="entry name" value="CheY-like_superfamily"/>
</dbReference>
<dbReference type="Pfam" id="PF00072">
    <property type="entry name" value="Response_reg"/>
    <property type="match status" value="1"/>
</dbReference>
<dbReference type="Gene3D" id="3.40.50.2300">
    <property type="match status" value="1"/>
</dbReference>
<evidence type="ECO:0000259" key="2">
    <source>
        <dbReference type="PROSITE" id="PS50110"/>
    </source>
</evidence>
<dbReference type="SUPFAM" id="SSF48452">
    <property type="entry name" value="TPR-like"/>
    <property type="match status" value="2"/>
</dbReference>
<gene>
    <name evidence="3" type="ORF">AAIA72_04205</name>
</gene>
<dbReference type="EMBL" id="CP154858">
    <property type="protein sequence ID" value="XDT73184.1"/>
    <property type="molecule type" value="Genomic_DNA"/>
</dbReference>
<organism evidence="3">
    <name type="scientific">Thermohahella caldifontis</name>
    <dbReference type="NCBI Taxonomy" id="3142973"/>
    <lineage>
        <taxon>Bacteria</taxon>
        <taxon>Pseudomonadati</taxon>
        <taxon>Pseudomonadota</taxon>
        <taxon>Gammaproteobacteria</taxon>
        <taxon>Oceanospirillales</taxon>
        <taxon>Hahellaceae</taxon>
        <taxon>Thermohahella</taxon>
    </lineage>
</organism>